<dbReference type="GO" id="GO:0004190">
    <property type="term" value="F:aspartic-type endopeptidase activity"/>
    <property type="evidence" value="ECO:0007669"/>
    <property type="project" value="UniProtKB-KW"/>
</dbReference>
<keyword evidence="10" id="KW-1185">Reference proteome</keyword>
<dbReference type="FunFam" id="2.40.70.10:FF:000050">
    <property type="entry name" value="Aspartic proteinase CDR1"/>
    <property type="match status" value="1"/>
</dbReference>
<dbReference type="InterPro" id="IPR033121">
    <property type="entry name" value="PEPTIDASE_A1"/>
</dbReference>
<evidence type="ECO:0000256" key="7">
    <source>
        <dbReference type="ARBA" id="ARBA00023180"/>
    </source>
</evidence>
<dbReference type="InterPro" id="IPR034161">
    <property type="entry name" value="Pepsin-like_plant"/>
</dbReference>
<dbReference type="Gramene" id="C.cajan_37626.t">
    <property type="protein sequence ID" value="C.cajan_37626.t.cds1"/>
    <property type="gene ID" value="C.cajan_37626"/>
</dbReference>
<dbReference type="AlphaFoldDB" id="A0A151RE02"/>
<dbReference type="Pfam" id="PF14543">
    <property type="entry name" value="TAXi_N"/>
    <property type="match status" value="1"/>
</dbReference>
<dbReference type="OMA" id="QTYYYLA"/>
<dbReference type="Pfam" id="PF14541">
    <property type="entry name" value="TAXi_C"/>
    <property type="match status" value="1"/>
</dbReference>
<dbReference type="CDD" id="cd05476">
    <property type="entry name" value="pepsin_A_like_plant"/>
    <property type="match status" value="1"/>
</dbReference>
<evidence type="ECO:0000313" key="10">
    <source>
        <dbReference type="Proteomes" id="UP000075243"/>
    </source>
</evidence>
<protein>
    <submittedName>
        <fullName evidence="9">Aspartic proteinase nepenthesin-1</fullName>
    </submittedName>
</protein>
<organism evidence="9 10">
    <name type="scientific">Cajanus cajan</name>
    <name type="common">Pigeon pea</name>
    <name type="synonym">Cajanus indicus</name>
    <dbReference type="NCBI Taxonomy" id="3821"/>
    <lineage>
        <taxon>Eukaryota</taxon>
        <taxon>Viridiplantae</taxon>
        <taxon>Streptophyta</taxon>
        <taxon>Embryophyta</taxon>
        <taxon>Tracheophyta</taxon>
        <taxon>Spermatophyta</taxon>
        <taxon>Magnoliopsida</taxon>
        <taxon>eudicotyledons</taxon>
        <taxon>Gunneridae</taxon>
        <taxon>Pentapetalae</taxon>
        <taxon>rosids</taxon>
        <taxon>fabids</taxon>
        <taxon>Fabales</taxon>
        <taxon>Fabaceae</taxon>
        <taxon>Papilionoideae</taxon>
        <taxon>50 kb inversion clade</taxon>
        <taxon>NPAAA clade</taxon>
        <taxon>indigoferoid/millettioid clade</taxon>
        <taxon>Phaseoleae</taxon>
        <taxon>Cajanus</taxon>
    </lineage>
</organism>
<gene>
    <name evidence="9" type="ORF">KK1_037806</name>
</gene>
<dbReference type="EMBL" id="KQ483810">
    <property type="protein sequence ID" value="KYP40850.1"/>
    <property type="molecule type" value="Genomic_DNA"/>
</dbReference>
<keyword evidence="4" id="KW-0645">Protease</keyword>
<evidence type="ECO:0000256" key="2">
    <source>
        <dbReference type="ARBA" id="ARBA00007447"/>
    </source>
</evidence>
<dbReference type="PANTHER" id="PTHR47967:SF66">
    <property type="entry name" value="ASPARTIC PROTEINASE CDR1-RELATED"/>
    <property type="match status" value="1"/>
</dbReference>
<reference evidence="9" key="1">
    <citation type="journal article" date="2012" name="Nat. Biotechnol.">
        <title>Draft genome sequence of pigeonpea (Cajanus cajan), an orphan legume crop of resource-poor farmers.</title>
        <authorList>
            <person name="Varshney R.K."/>
            <person name="Chen W."/>
            <person name="Li Y."/>
            <person name="Bharti A.K."/>
            <person name="Saxena R.K."/>
            <person name="Schlueter J.A."/>
            <person name="Donoghue M.T."/>
            <person name="Azam S."/>
            <person name="Fan G."/>
            <person name="Whaley A.M."/>
            <person name="Farmer A.D."/>
            <person name="Sheridan J."/>
            <person name="Iwata A."/>
            <person name="Tuteja R."/>
            <person name="Penmetsa R.V."/>
            <person name="Wu W."/>
            <person name="Upadhyaya H.D."/>
            <person name="Yang S.P."/>
            <person name="Shah T."/>
            <person name="Saxena K.B."/>
            <person name="Michael T."/>
            <person name="McCombie W.R."/>
            <person name="Yang B."/>
            <person name="Zhang G."/>
            <person name="Yang H."/>
            <person name="Wang J."/>
            <person name="Spillane C."/>
            <person name="Cook D.R."/>
            <person name="May G.D."/>
            <person name="Xu X."/>
            <person name="Jackson S.A."/>
        </authorList>
    </citation>
    <scope>NUCLEOTIDE SEQUENCE [LARGE SCALE GENOMIC DNA]</scope>
</reference>
<dbReference type="SUPFAM" id="SSF50630">
    <property type="entry name" value="Acid proteases"/>
    <property type="match status" value="1"/>
</dbReference>
<evidence type="ECO:0000256" key="5">
    <source>
        <dbReference type="ARBA" id="ARBA00022750"/>
    </source>
</evidence>
<accession>A0A151RE02</accession>
<dbReference type="GO" id="GO:0006508">
    <property type="term" value="P:proteolysis"/>
    <property type="evidence" value="ECO:0007669"/>
    <property type="project" value="UniProtKB-KW"/>
</dbReference>
<name>A0A151RE02_CAJCA</name>
<dbReference type="PROSITE" id="PS51767">
    <property type="entry name" value="PEPTIDASE_A1"/>
    <property type="match status" value="1"/>
</dbReference>
<dbReference type="InterPro" id="IPR032799">
    <property type="entry name" value="TAXi_C"/>
</dbReference>
<keyword evidence="5" id="KW-0064">Aspartyl protease</keyword>
<dbReference type="PANTHER" id="PTHR47967">
    <property type="entry name" value="OS07G0603500 PROTEIN-RELATED"/>
    <property type="match status" value="1"/>
</dbReference>
<comment type="subcellular location">
    <subcellularLocation>
        <location evidence="1">Secreted</location>
    </subcellularLocation>
</comment>
<evidence type="ECO:0000256" key="4">
    <source>
        <dbReference type="ARBA" id="ARBA00022670"/>
    </source>
</evidence>
<dbReference type="InterPro" id="IPR021109">
    <property type="entry name" value="Peptidase_aspartic_dom_sf"/>
</dbReference>
<evidence type="ECO:0000259" key="8">
    <source>
        <dbReference type="PROSITE" id="PS51767"/>
    </source>
</evidence>
<evidence type="ECO:0000256" key="1">
    <source>
        <dbReference type="ARBA" id="ARBA00004613"/>
    </source>
</evidence>
<dbReference type="Proteomes" id="UP000075243">
    <property type="component" value="Unassembled WGS sequence"/>
</dbReference>
<keyword evidence="7" id="KW-0325">Glycoprotein</keyword>
<proteinExistence type="inferred from homology"/>
<dbReference type="InterPro" id="IPR032861">
    <property type="entry name" value="TAXi_N"/>
</dbReference>
<evidence type="ECO:0000313" key="9">
    <source>
        <dbReference type="EMBL" id="KYP40850.1"/>
    </source>
</evidence>
<dbReference type="GO" id="GO:0005576">
    <property type="term" value="C:extracellular region"/>
    <property type="evidence" value="ECO:0007669"/>
    <property type="project" value="UniProtKB-SubCell"/>
</dbReference>
<evidence type="ECO:0000256" key="3">
    <source>
        <dbReference type="ARBA" id="ARBA00022525"/>
    </source>
</evidence>
<evidence type="ECO:0000256" key="6">
    <source>
        <dbReference type="ARBA" id="ARBA00022801"/>
    </source>
</evidence>
<dbReference type="Gene3D" id="2.40.70.10">
    <property type="entry name" value="Acid Proteases"/>
    <property type="match status" value="2"/>
</dbReference>
<comment type="similarity">
    <text evidence="2">Belongs to the peptidase A1 family.</text>
</comment>
<sequence>MVSLQCQLCATCYNDTGPMFDPSYSKTYKNLPCSSTTCQLVKGTTCSSDKRKNCEYTQNYKDGSHSQGDLSVETLTLGSTNGSFVTFPRTVIGCIRNTNLSFDTTGIVGLGSGPMSLISQLSSSIGGKFSYCLAPTSIMSSKLNLGDVAVVSGDGVVSTPIVLRHGQTFYYLTLEAFSVGNKRIEFGSSSFGSSGKGNIIIDSATTFTLLPHDVYSKLESAVVDVVKLERVVDPLKQFKLCYKSTFVKLDIPVIVAHFNGADIKLNAINTFIVAGDGVVCLAFLPSQTGAIFGNLAQQNFLVGYDLQKKIISFKPTDCTKQ</sequence>
<keyword evidence="3" id="KW-0964">Secreted</keyword>
<feature type="domain" description="Peptidase A1" evidence="8">
    <location>
        <begin position="1"/>
        <end position="314"/>
    </location>
</feature>
<dbReference type="InterPro" id="IPR051708">
    <property type="entry name" value="Plant_Aspart_Prot_A1"/>
</dbReference>
<keyword evidence="6" id="KW-0378">Hydrolase</keyword>